<comment type="similarity">
    <text evidence="1 4">Belongs to the D-isomer specific 2-hydroxyacid dehydrogenase family.</text>
</comment>
<dbReference type="Proteomes" id="UP001524944">
    <property type="component" value="Unassembled WGS sequence"/>
</dbReference>
<dbReference type="Pfam" id="PF02826">
    <property type="entry name" value="2-Hacid_dh_C"/>
    <property type="match status" value="1"/>
</dbReference>
<evidence type="ECO:0000256" key="1">
    <source>
        <dbReference type="ARBA" id="ARBA00005854"/>
    </source>
</evidence>
<dbReference type="InterPro" id="IPR006140">
    <property type="entry name" value="D-isomer_DH_NAD-bd"/>
</dbReference>
<dbReference type="InterPro" id="IPR050223">
    <property type="entry name" value="D-isomer_2-hydroxyacid_DH"/>
</dbReference>
<evidence type="ECO:0000256" key="4">
    <source>
        <dbReference type="RuleBase" id="RU003719"/>
    </source>
</evidence>
<name>A0ABT1Y489_9FIRM</name>
<comment type="caution">
    <text evidence="7">The sequence shown here is derived from an EMBL/GenBank/DDBJ whole genome shotgun (WGS) entry which is preliminary data.</text>
</comment>
<evidence type="ECO:0000256" key="2">
    <source>
        <dbReference type="ARBA" id="ARBA00023002"/>
    </source>
</evidence>
<evidence type="ECO:0000313" key="8">
    <source>
        <dbReference type="Proteomes" id="UP001524944"/>
    </source>
</evidence>
<dbReference type="PANTHER" id="PTHR10996:SF178">
    <property type="entry name" value="2-HYDROXYACID DEHYDROGENASE YGL185C-RELATED"/>
    <property type="match status" value="1"/>
</dbReference>
<keyword evidence="8" id="KW-1185">Reference proteome</keyword>
<dbReference type="InterPro" id="IPR036291">
    <property type="entry name" value="NAD(P)-bd_dom_sf"/>
</dbReference>
<dbReference type="InterPro" id="IPR029753">
    <property type="entry name" value="D-isomer_DH_CS"/>
</dbReference>
<dbReference type="RefSeq" id="WP_257913270.1">
    <property type="nucleotide sequence ID" value="NZ_JANPWE010000004.1"/>
</dbReference>
<dbReference type="Pfam" id="PF00389">
    <property type="entry name" value="2-Hacid_dh"/>
    <property type="match status" value="1"/>
</dbReference>
<evidence type="ECO:0000259" key="6">
    <source>
        <dbReference type="Pfam" id="PF02826"/>
    </source>
</evidence>
<reference evidence="7 8" key="1">
    <citation type="submission" date="2022-08" db="EMBL/GenBank/DDBJ databases">
        <title>Proteogenomics of the novel Dehalobacterium formicoaceticum strain EZ94 highlights a key role of methyltransferases during anaerobic dichloromethane degradation.</title>
        <authorList>
            <person name="Wasmund K."/>
        </authorList>
    </citation>
    <scope>NUCLEOTIDE SEQUENCE [LARGE SCALE GENOMIC DNA]</scope>
    <source>
        <strain evidence="7 8">EZ94</strain>
    </source>
</reference>
<dbReference type="InterPro" id="IPR006139">
    <property type="entry name" value="D-isomer_2_OHA_DH_cat_dom"/>
</dbReference>
<accession>A0ABT1Y489</accession>
<dbReference type="SUPFAM" id="SSF52283">
    <property type="entry name" value="Formate/glycerate dehydrogenase catalytic domain-like"/>
    <property type="match status" value="1"/>
</dbReference>
<organism evidence="7 8">
    <name type="scientific">Dehalobacterium formicoaceticum</name>
    <dbReference type="NCBI Taxonomy" id="51515"/>
    <lineage>
        <taxon>Bacteria</taxon>
        <taxon>Bacillati</taxon>
        <taxon>Bacillota</taxon>
        <taxon>Clostridia</taxon>
        <taxon>Eubacteriales</taxon>
        <taxon>Peptococcaceae</taxon>
        <taxon>Dehalobacterium</taxon>
    </lineage>
</organism>
<sequence>MSKRWNVYVTREIPKPALDMLAQYCDMEVNPEDCVLKREVLLEKVQGRDGVLCLLTDRIDKEVLDAARDAVIFSNYAVGFDNIDVEYASTRGILISNTPGVLTEATAEMAWALLFAVARRVVESDRYNREGKFNGWGPLHFLGQNVTGKTLGVIGVGRIGTSFAKKAQGFEMKILYSNTRVNADFEAQTGGKYVDLDTLLQESDFISLHVPLSPKTKHLISGRELKLMKKSAILINTSRGPVVDEKALVKALKEGEIWGAGLDVYEKEPEIAPGLAELNNVVMCPHIASATEETRTKMGMMAVENLLAGLGGKIPPNCLNPEAIERRGKN</sequence>
<evidence type="ECO:0000256" key="3">
    <source>
        <dbReference type="ARBA" id="ARBA00023027"/>
    </source>
</evidence>
<dbReference type="PANTHER" id="PTHR10996">
    <property type="entry name" value="2-HYDROXYACID DEHYDROGENASE-RELATED"/>
    <property type="match status" value="1"/>
</dbReference>
<evidence type="ECO:0000259" key="5">
    <source>
        <dbReference type="Pfam" id="PF00389"/>
    </source>
</evidence>
<dbReference type="CDD" id="cd05301">
    <property type="entry name" value="GDH"/>
    <property type="match status" value="1"/>
</dbReference>
<dbReference type="SUPFAM" id="SSF51735">
    <property type="entry name" value="NAD(P)-binding Rossmann-fold domains"/>
    <property type="match status" value="1"/>
</dbReference>
<keyword evidence="3" id="KW-0520">NAD</keyword>
<dbReference type="PROSITE" id="PS00670">
    <property type="entry name" value="D_2_HYDROXYACID_DH_2"/>
    <property type="match status" value="1"/>
</dbReference>
<dbReference type="Gene3D" id="3.40.50.720">
    <property type="entry name" value="NAD(P)-binding Rossmann-like Domain"/>
    <property type="match status" value="2"/>
</dbReference>
<dbReference type="EMBL" id="JANPWE010000004">
    <property type="protein sequence ID" value="MCR6545692.1"/>
    <property type="molecule type" value="Genomic_DNA"/>
</dbReference>
<keyword evidence="2 4" id="KW-0560">Oxidoreductase</keyword>
<dbReference type="PROSITE" id="PS00671">
    <property type="entry name" value="D_2_HYDROXYACID_DH_3"/>
    <property type="match status" value="1"/>
</dbReference>
<evidence type="ECO:0000313" key="7">
    <source>
        <dbReference type="EMBL" id="MCR6545692.1"/>
    </source>
</evidence>
<feature type="domain" description="D-isomer specific 2-hydroxyacid dehydrogenase NAD-binding" evidence="6">
    <location>
        <begin position="112"/>
        <end position="288"/>
    </location>
</feature>
<feature type="domain" description="D-isomer specific 2-hydroxyacid dehydrogenase catalytic" evidence="5">
    <location>
        <begin position="7"/>
        <end position="320"/>
    </location>
</feature>
<gene>
    <name evidence="7" type="ORF">NVS47_09255</name>
</gene>
<proteinExistence type="inferred from homology"/>
<protein>
    <submittedName>
        <fullName evidence="7">D-glycerate dehydrogenase</fullName>
    </submittedName>
</protein>